<keyword evidence="5 8" id="KW-0472">Membrane</keyword>
<dbReference type="Pfam" id="PF13886">
    <property type="entry name" value="TM7S3_TM198"/>
    <property type="match status" value="1"/>
</dbReference>
<accession>A0A078ARI6</accession>
<dbReference type="OrthoDB" id="115781at2759"/>
<evidence type="ECO:0000256" key="5">
    <source>
        <dbReference type="ARBA" id="ARBA00023136"/>
    </source>
</evidence>
<comment type="similarity">
    <text evidence="2">Belongs to the TMEM198 family.</text>
</comment>
<keyword evidence="12" id="KW-1185">Reference proteome</keyword>
<comment type="subcellular location">
    <subcellularLocation>
        <location evidence="1">Membrane</location>
        <topology evidence="1">Multi-pass membrane protein</topology>
    </subcellularLocation>
</comment>
<keyword evidence="9" id="KW-0732">Signal</keyword>
<dbReference type="InterPro" id="IPR025256">
    <property type="entry name" value="TM7S3/TM198-like_dom"/>
</dbReference>
<dbReference type="InterPro" id="IPR040236">
    <property type="entry name" value="TMEM198"/>
</dbReference>
<gene>
    <name evidence="11" type="primary">Contig13915.g14856</name>
    <name evidence="11" type="ORF">STYLEM_12878</name>
</gene>
<feature type="signal peptide" evidence="9">
    <location>
        <begin position="1"/>
        <end position="23"/>
    </location>
</feature>
<reference evidence="11 12" key="1">
    <citation type="submission" date="2014-06" db="EMBL/GenBank/DDBJ databases">
        <authorList>
            <person name="Swart Estienne"/>
        </authorList>
    </citation>
    <scope>NUCLEOTIDE SEQUENCE [LARGE SCALE GENOMIC DNA]</scope>
    <source>
        <strain evidence="11 12">130c</strain>
    </source>
</reference>
<organism evidence="11 12">
    <name type="scientific">Stylonychia lemnae</name>
    <name type="common">Ciliate</name>
    <dbReference type="NCBI Taxonomy" id="5949"/>
    <lineage>
        <taxon>Eukaryota</taxon>
        <taxon>Sar</taxon>
        <taxon>Alveolata</taxon>
        <taxon>Ciliophora</taxon>
        <taxon>Intramacronucleata</taxon>
        <taxon>Spirotrichea</taxon>
        <taxon>Stichotrichia</taxon>
        <taxon>Sporadotrichida</taxon>
        <taxon>Oxytrichidae</taxon>
        <taxon>Stylonychinae</taxon>
        <taxon>Stylonychia</taxon>
    </lineage>
</organism>
<dbReference type="SUPFAM" id="SSF50911">
    <property type="entry name" value="Mannose 6-phosphate receptor domain"/>
    <property type="match status" value="1"/>
</dbReference>
<evidence type="ECO:0000256" key="3">
    <source>
        <dbReference type="ARBA" id="ARBA00022692"/>
    </source>
</evidence>
<name>A0A078ARI6_STYLE</name>
<feature type="transmembrane region" description="Helical" evidence="8">
    <location>
        <begin position="189"/>
        <end position="209"/>
    </location>
</feature>
<feature type="transmembrane region" description="Helical" evidence="8">
    <location>
        <begin position="270"/>
        <end position="288"/>
    </location>
</feature>
<dbReference type="Proteomes" id="UP000039865">
    <property type="component" value="Unassembled WGS sequence"/>
</dbReference>
<dbReference type="Gene3D" id="2.70.130.10">
    <property type="entry name" value="Mannose-6-phosphate receptor binding domain"/>
    <property type="match status" value="1"/>
</dbReference>
<evidence type="ECO:0000256" key="8">
    <source>
        <dbReference type="SAM" id="Phobius"/>
    </source>
</evidence>
<keyword evidence="4 8" id="KW-1133">Transmembrane helix</keyword>
<dbReference type="AlphaFoldDB" id="A0A078ARI6"/>
<evidence type="ECO:0000256" key="7">
    <source>
        <dbReference type="SAM" id="MobiDB-lite"/>
    </source>
</evidence>
<sequence length="454" mass="50426">MRHQKTTIFTLIATIGLVQYTTANVVGCSAELEANIWNLNPIRRSNVNFTSNGASHQILFNLCSNTARECKLEGEGQGDETFAVLLLPNGKCHRLTEDDMDESEAKYFDSKAPEAGLSLNYESEEKCNDKENYGFTIDIKCDEDSDHAIPRVSDDSVSKSICHPRVYFESEAGCVTKSFSKVWKTFQDLAIGFGVFLLVLGVFMTFFGARYQAVTLFIAAFFAASFASLIFLYAIVLPSFTPDWVHMVVFFVCGLAGMLLGLFASMWTKVGIACLGGWVGCSSGYMVYDAVFSQLVSGRGAQFVFWFLILLFIIIGVLLALYIMNHAIAIGSSVVGAYALIRAFGIFIGGFPNEYLVYLEIQNGGYASMPDAFYIYLSFYVIVALCGIVVQEREVLKLKYQEYKDKKAGNSGNKNAGGEGEEIHEESKDDDESKPLIDKNKKDKKEKKDKKNKH</sequence>
<feature type="region of interest" description="Disordered" evidence="7">
    <location>
        <begin position="406"/>
        <end position="454"/>
    </location>
</feature>
<proteinExistence type="inferred from homology"/>
<feature type="transmembrane region" description="Helical" evidence="8">
    <location>
        <begin position="335"/>
        <end position="352"/>
    </location>
</feature>
<feature type="compositionally biased region" description="Basic and acidic residues" evidence="7">
    <location>
        <begin position="425"/>
        <end position="443"/>
    </location>
</feature>
<evidence type="ECO:0000256" key="2">
    <source>
        <dbReference type="ARBA" id="ARBA00006244"/>
    </source>
</evidence>
<dbReference type="InParanoid" id="A0A078ARI6"/>
<feature type="domain" description="TM7S3/TM198-like" evidence="10">
    <location>
        <begin position="194"/>
        <end position="391"/>
    </location>
</feature>
<feature type="transmembrane region" description="Helical" evidence="8">
    <location>
        <begin position="303"/>
        <end position="323"/>
    </location>
</feature>
<evidence type="ECO:0000256" key="9">
    <source>
        <dbReference type="SAM" id="SignalP"/>
    </source>
</evidence>
<evidence type="ECO:0000313" key="11">
    <source>
        <dbReference type="EMBL" id="CDW83827.1"/>
    </source>
</evidence>
<feature type="chain" id="PRO_5001729660" description="Transmembrane protein 198" evidence="9">
    <location>
        <begin position="24"/>
        <end position="454"/>
    </location>
</feature>
<dbReference type="GO" id="GO:0005886">
    <property type="term" value="C:plasma membrane"/>
    <property type="evidence" value="ECO:0007669"/>
    <property type="project" value="TreeGrafter"/>
</dbReference>
<evidence type="ECO:0000256" key="6">
    <source>
        <dbReference type="ARBA" id="ARBA00049737"/>
    </source>
</evidence>
<evidence type="ECO:0000313" key="12">
    <source>
        <dbReference type="Proteomes" id="UP000039865"/>
    </source>
</evidence>
<dbReference type="PANTHER" id="PTHR31247:SF5">
    <property type="entry name" value="DUF4203 DOMAIN-CONTAINING PROTEIN"/>
    <property type="match status" value="1"/>
</dbReference>
<evidence type="ECO:0000256" key="4">
    <source>
        <dbReference type="ARBA" id="ARBA00022989"/>
    </source>
</evidence>
<evidence type="ECO:0000256" key="1">
    <source>
        <dbReference type="ARBA" id="ARBA00004141"/>
    </source>
</evidence>
<feature type="transmembrane region" description="Helical" evidence="8">
    <location>
        <begin position="216"/>
        <end position="238"/>
    </location>
</feature>
<dbReference type="EMBL" id="CCKQ01012217">
    <property type="protein sequence ID" value="CDW83827.1"/>
    <property type="molecule type" value="Genomic_DNA"/>
</dbReference>
<dbReference type="InterPro" id="IPR009011">
    <property type="entry name" value="Man6P_isomerase_rcpt-bd_dom_sf"/>
</dbReference>
<protein>
    <recommendedName>
        <fullName evidence="6">Transmembrane protein 198</fullName>
    </recommendedName>
</protein>
<evidence type="ECO:0000259" key="10">
    <source>
        <dbReference type="Pfam" id="PF13886"/>
    </source>
</evidence>
<feature type="transmembrane region" description="Helical" evidence="8">
    <location>
        <begin position="372"/>
        <end position="390"/>
    </location>
</feature>
<feature type="transmembrane region" description="Helical" evidence="8">
    <location>
        <begin position="244"/>
        <end position="263"/>
    </location>
</feature>
<feature type="compositionally biased region" description="Basic residues" evidence="7">
    <location>
        <begin position="444"/>
        <end position="454"/>
    </location>
</feature>
<keyword evidence="3 8" id="KW-0812">Transmembrane</keyword>
<dbReference type="PANTHER" id="PTHR31247">
    <property type="entry name" value="TRANSMEMBRANE PROTEIN 198 FAMILY MEMBER"/>
    <property type="match status" value="1"/>
</dbReference>